<dbReference type="InterPro" id="IPR021196">
    <property type="entry name" value="PdxT/SNO_CS"/>
</dbReference>
<evidence type="ECO:0000256" key="7">
    <source>
        <dbReference type="ARBA" id="ARBA00049534"/>
    </source>
</evidence>
<accession>A0A1M5XY23</accession>
<evidence type="ECO:0000256" key="10">
    <source>
        <dbReference type="HAMAP-Rule" id="MF_01615"/>
    </source>
</evidence>
<name>A0A1M5XY23_9CLOT</name>
<keyword evidence="2 10" id="KW-0378">Hydrolase</keyword>
<dbReference type="GO" id="GO:0042823">
    <property type="term" value="P:pyridoxal phosphate biosynthetic process"/>
    <property type="evidence" value="ECO:0007669"/>
    <property type="project" value="UniProtKB-UniRule"/>
</dbReference>
<dbReference type="Gene3D" id="3.40.50.880">
    <property type="match status" value="1"/>
</dbReference>
<dbReference type="OrthoDB" id="9810320at2"/>
<dbReference type="PIRSF" id="PIRSF005639">
    <property type="entry name" value="Glut_amidoT_SNO"/>
    <property type="match status" value="1"/>
</dbReference>
<dbReference type="PROSITE" id="PS51130">
    <property type="entry name" value="PDXT_SNO_2"/>
    <property type="match status" value="1"/>
</dbReference>
<evidence type="ECO:0000256" key="8">
    <source>
        <dbReference type="ARBA" id="ARBA00054599"/>
    </source>
</evidence>
<dbReference type="EC" id="3.5.1.2" evidence="10"/>
<feature type="active site" description="Charge relay system" evidence="10 11">
    <location>
        <position position="172"/>
    </location>
</feature>
<dbReference type="NCBIfam" id="TIGR03800">
    <property type="entry name" value="PLP_synth_Pdx2"/>
    <property type="match status" value="1"/>
</dbReference>
<dbReference type="AlphaFoldDB" id="A0A1M5XY23"/>
<dbReference type="GO" id="GO:0036381">
    <property type="term" value="F:pyridoxal 5'-phosphate synthase (glutamine hydrolysing) activity"/>
    <property type="evidence" value="ECO:0007669"/>
    <property type="project" value="UniProtKB-UniRule"/>
</dbReference>
<evidence type="ECO:0000256" key="5">
    <source>
        <dbReference type="ARBA" id="ARBA00023239"/>
    </source>
</evidence>
<dbReference type="Pfam" id="PF01174">
    <property type="entry name" value="SNO"/>
    <property type="match status" value="1"/>
</dbReference>
<feature type="active site" description="Charge relay system" evidence="10 11">
    <location>
        <position position="174"/>
    </location>
</feature>
<dbReference type="InterPro" id="IPR002161">
    <property type="entry name" value="PdxT/SNO"/>
</dbReference>
<evidence type="ECO:0000313" key="14">
    <source>
        <dbReference type="Proteomes" id="UP000184526"/>
    </source>
</evidence>
<sequence>MITVGVLGIQGAVKEHMNMLNKLPNITGICVKYKEDLEKINGLIIPGGESTAIGKLLRDFDLLNPIKKLIEKGLPVWGTCAGMILLSKNISNDSKTHFSVMDIDVVRNGYGSQLDSFLIDLDIKEVSLKPIPLVFIRAPYIKSIGKNVKVLASLNDNIIACVEKNMLVTSFHPELTKDLSFHKYFIDMIHESKAITSTM</sequence>
<dbReference type="GO" id="GO:0005829">
    <property type="term" value="C:cytosol"/>
    <property type="evidence" value="ECO:0007669"/>
    <property type="project" value="TreeGrafter"/>
</dbReference>
<evidence type="ECO:0000256" key="3">
    <source>
        <dbReference type="ARBA" id="ARBA00022898"/>
    </source>
</evidence>
<dbReference type="GO" id="GO:0004359">
    <property type="term" value="F:glutaminase activity"/>
    <property type="evidence" value="ECO:0007669"/>
    <property type="project" value="UniProtKB-UniRule"/>
</dbReference>
<evidence type="ECO:0000256" key="1">
    <source>
        <dbReference type="ARBA" id="ARBA00008345"/>
    </source>
</evidence>
<feature type="binding site" evidence="10 12">
    <location>
        <begin position="48"/>
        <end position="50"/>
    </location>
    <ligand>
        <name>L-glutamine</name>
        <dbReference type="ChEBI" id="CHEBI:58359"/>
    </ligand>
</feature>
<evidence type="ECO:0000256" key="4">
    <source>
        <dbReference type="ARBA" id="ARBA00022962"/>
    </source>
</evidence>
<dbReference type="GO" id="GO:1903600">
    <property type="term" value="C:glutaminase complex"/>
    <property type="evidence" value="ECO:0007669"/>
    <property type="project" value="TreeGrafter"/>
</dbReference>
<proteinExistence type="inferred from homology"/>
<evidence type="ECO:0000313" key="13">
    <source>
        <dbReference type="EMBL" id="SHI04448.1"/>
    </source>
</evidence>
<dbReference type="STRING" id="1121306.SAMN02745196_02504"/>
<dbReference type="FunFam" id="3.40.50.880:FF:000010">
    <property type="entry name" value="uncharacterized protein LOC100176842 isoform X2"/>
    <property type="match status" value="1"/>
</dbReference>
<comment type="catalytic activity">
    <reaction evidence="7 10">
        <text>L-glutamine + H2O = L-glutamate + NH4(+)</text>
        <dbReference type="Rhea" id="RHEA:15889"/>
        <dbReference type="ChEBI" id="CHEBI:15377"/>
        <dbReference type="ChEBI" id="CHEBI:28938"/>
        <dbReference type="ChEBI" id="CHEBI:29985"/>
        <dbReference type="ChEBI" id="CHEBI:58359"/>
        <dbReference type="EC" id="3.5.1.2"/>
    </reaction>
</comment>
<dbReference type="PANTHER" id="PTHR31559:SF0">
    <property type="entry name" value="PYRIDOXAL 5'-PHOSPHATE SYNTHASE SUBUNIT SNO1-RELATED"/>
    <property type="match status" value="1"/>
</dbReference>
<dbReference type="PROSITE" id="PS51273">
    <property type="entry name" value="GATASE_TYPE_1"/>
    <property type="match status" value="1"/>
</dbReference>
<evidence type="ECO:0000256" key="6">
    <source>
        <dbReference type="ARBA" id="ARBA00047992"/>
    </source>
</evidence>
<evidence type="ECO:0000256" key="12">
    <source>
        <dbReference type="PIRSR" id="PIRSR005639-2"/>
    </source>
</evidence>
<gene>
    <name evidence="10" type="primary">pdxT</name>
    <name evidence="13" type="ORF">SAMN02745196_02504</name>
</gene>
<keyword evidence="14" id="KW-1185">Reference proteome</keyword>
<dbReference type="RefSeq" id="WP_072832355.1">
    <property type="nucleotide sequence ID" value="NZ_FQXP01000010.1"/>
</dbReference>
<dbReference type="UniPathway" id="UPA00245"/>
<dbReference type="Proteomes" id="UP000184526">
    <property type="component" value="Unassembled WGS sequence"/>
</dbReference>
<feature type="active site" description="Nucleophile" evidence="10 11">
    <location>
        <position position="80"/>
    </location>
</feature>
<dbReference type="PANTHER" id="PTHR31559">
    <property type="entry name" value="PYRIDOXAL 5'-PHOSPHATE SYNTHASE SUBUNIT SNO"/>
    <property type="match status" value="1"/>
</dbReference>
<evidence type="ECO:0000256" key="11">
    <source>
        <dbReference type="PIRSR" id="PIRSR005639-1"/>
    </source>
</evidence>
<dbReference type="HAMAP" id="MF_01615">
    <property type="entry name" value="PdxT"/>
    <property type="match status" value="1"/>
</dbReference>
<dbReference type="GO" id="GO:0006543">
    <property type="term" value="P:L-glutamine catabolic process"/>
    <property type="evidence" value="ECO:0007669"/>
    <property type="project" value="UniProtKB-UniRule"/>
</dbReference>
<dbReference type="EC" id="4.3.3.6" evidence="10"/>
<feature type="binding site" evidence="10 12">
    <location>
        <position position="107"/>
    </location>
    <ligand>
        <name>L-glutamine</name>
        <dbReference type="ChEBI" id="CHEBI:58359"/>
    </ligand>
</feature>
<organism evidence="13 14">
    <name type="scientific">Clostridium collagenovorans DSM 3089</name>
    <dbReference type="NCBI Taxonomy" id="1121306"/>
    <lineage>
        <taxon>Bacteria</taxon>
        <taxon>Bacillati</taxon>
        <taxon>Bacillota</taxon>
        <taxon>Clostridia</taxon>
        <taxon>Eubacteriales</taxon>
        <taxon>Clostridiaceae</taxon>
        <taxon>Clostridium</taxon>
    </lineage>
</organism>
<comment type="subunit">
    <text evidence="9 10">In the presence of PdxS, forms a dodecamer of heterodimers. Only shows activity in the heterodimer.</text>
</comment>
<dbReference type="PROSITE" id="PS01236">
    <property type="entry name" value="PDXT_SNO_1"/>
    <property type="match status" value="1"/>
</dbReference>
<comment type="pathway">
    <text evidence="10">Cofactor biosynthesis; pyridoxal 5'-phosphate biosynthesis.</text>
</comment>
<comment type="function">
    <text evidence="8 10">Catalyzes the hydrolysis of glutamine to glutamate and ammonia as part of the biosynthesis of pyridoxal 5'-phosphate. The resulting ammonia molecule is channeled to the active site of PdxS.</text>
</comment>
<reference evidence="13 14" key="1">
    <citation type="submission" date="2016-11" db="EMBL/GenBank/DDBJ databases">
        <authorList>
            <person name="Jaros S."/>
            <person name="Januszkiewicz K."/>
            <person name="Wedrychowicz H."/>
        </authorList>
    </citation>
    <scope>NUCLEOTIDE SEQUENCE [LARGE SCALE GENOMIC DNA]</scope>
    <source>
        <strain evidence="13 14">DSM 3089</strain>
    </source>
</reference>
<dbReference type="SUPFAM" id="SSF52317">
    <property type="entry name" value="Class I glutamine amidotransferase-like"/>
    <property type="match status" value="1"/>
</dbReference>
<dbReference type="CDD" id="cd01749">
    <property type="entry name" value="GATase1_PB"/>
    <property type="match status" value="1"/>
</dbReference>
<dbReference type="InterPro" id="IPR029062">
    <property type="entry name" value="Class_I_gatase-like"/>
</dbReference>
<feature type="binding site" evidence="10 12">
    <location>
        <begin position="136"/>
        <end position="137"/>
    </location>
    <ligand>
        <name>L-glutamine</name>
        <dbReference type="ChEBI" id="CHEBI:58359"/>
    </ligand>
</feature>
<keyword evidence="5 10" id="KW-0456">Lyase</keyword>
<dbReference type="EMBL" id="FQXP01000010">
    <property type="protein sequence ID" value="SHI04448.1"/>
    <property type="molecule type" value="Genomic_DNA"/>
</dbReference>
<comment type="similarity">
    <text evidence="1 10">Belongs to the glutaminase PdxT/SNO family.</text>
</comment>
<dbReference type="GO" id="GO:0008614">
    <property type="term" value="P:pyridoxine metabolic process"/>
    <property type="evidence" value="ECO:0007669"/>
    <property type="project" value="TreeGrafter"/>
</dbReference>
<protein>
    <recommendedName>
        <fullName evidence="10">Pyridoxal 5'-phosphate synthase subunit PdxT</fullName>
        <ecNumber evidence="10">4.3.3.6</ecNumber>
    </recommendedName>
    <alternativeName>
        <fullName evidence="10">Pdx2</fullName>
    </alternativeName>
    <alternativeName>
        <fullName evidence="10">Pyridoxal 5'-phosphate synthase glutaminase subunit</fullName>
        <ecNumber evidence="10">3.5.1.2</ecNumber>
    </alternativeName>
</protein>
<evidence type="ECO:0000256" key="9">
    <source>
        <dbReference type="ARBA" id="ARBA00064749"/>
    </source>
</evidence>
<keyword evidence="4 10" id="KW-0315">Glutamine amidotransferase</keyword>
<evidence type="ECO:0000256" key="2">
    <source>
        <dbReference type="ARBA" id="ARBA00022801"/>
    </source>
</evidence>
<comment type="catalytic activity">
    <reaction evidence="6 10">
        <text>aldehydo-D-ribose 5-phosphate + D-glyceraldehyde 3-phosphate + L-glutamine = pyridoxal 5'-phosphate + L-glutamate + phosphate + 3 H2O + H(+)</text>
        <dbReference type="Rhea" id="RHEA:31507"/>
        <dbReference type="ChEBI" id="CHEBI:15377"/>
        <dbReference type="ChEBI" id="CHEBI:15378"/>
        <dbReference type="ChEBI" id="CHEBI:29985"/>
        <dbReference type="ChEBI" id="CHEBI:43474"/>
        <dbReference type="ChEBI" id="CHEBI:58273"/>
        <dbReference type="ChEBI" id="CHEBI:58359"/>
        <dbReference type="ChEBI" id="CHEBI:59776"/>
        <dbReference type="ChEBI" id="CHEBI:597326"/>
        <dbReference type="EC" id="4.3.3.6"/>
    </reaction>
</comment>
<keyword evidence="3 10" id="KW-0663">Pyridoxal phosphate</keyword>